<dbReference type="CDD" id="cd00093">
    <property type="entry name" value="HTH_XRE"/>
    <property type="match status" value="1"/>
</dbReference>
<dbReference type="PROSITE" id="PS50943">
    <property type="entry name" value="HTH_CROC1"/>
    <property type="match status" value="1"/>
</dbReference>
<dbReference type="InterPro" id="IPR001387">
    <property type="entry name" value="Cro/C1-type_HTH"/>
</dbReference>
<proteinExistence type="predicted"/>
<dbReference type="SMART" id="SM00530">
    <property type="entry name" value="HTH_XRE"/>
    <property type="match status" value="1"/>
</dbReference>
<dbReference type="AlphaFoldDB" id="A0A9W5YD57"/>
<organism evidence="2 3">
    <name type="scientific">Vallitalea longa</name>
    <dbReference type="NCBI Taxonomy" id="2936439"/>
    <lineage>
        <taxon>Bacteria</taxon>
        <taxon>Bacillati</taxon>
        <taxon>Bacillota</taxon>
        <taxon>Clostridia</taxon>
        <taxon>Lachnospirales</taxon>
        <taxon>Vallitaleaceae</taxon>
        <taxon>Vallitalea</taxon>
    </lineage>
</organism>
<dbReference type="Gene3D" id="1.10.260.40">
    <property type="entry name" value="lambda repressor-like DNA-binding domains"/>
    <property type="match status" value="1"/>
</dbReference>
<dbReference type="EMBL" id="BRLB01000002">
    <property type="protein sequence ID" value="GKX29053.1"/>
    <property type="molecule type" value="Genomic_DNA"/>
</dbReference>
<gene>
    <name evidence="2" type="ORF">SH1V18_15330</name>
</gene>
<dbReference type="GO" id="GO:0003677">
    <property type="term" value="F:DNA binding"/>
    <property type="evidence" value="ECO:0007669"/>
    <property type="project" value="InterPro"/>
</dbReference>
<dbReference type="Pfam" id="PF13443">
    <property type="entry name" value="HTH_26"/>
    <property type="match status" value="1"/>
</dbReference>
<name>A0A9W5YD57_9FIRM</name>
<dbReference type="Proteomes" id="UP001144256">
    <property type="component" value="Unassembled WGS sequence"/>
</dbReference>
<dbReference type="SUPFAM" id="SSF47413">
    <property type="entry name" value="lambda repressor-like DNA-binding domains"/>
    <property type="match status" value="1"/>
</dbReference>
<dbReference type="InterPro" id="IPR010982">
    <property type="entry name" value="Lambda_DNA-bd_dom_sf"/>
</dbReference>
<protein>
    <submittedName>
        <fullName evidence="2">Transcriptional regulator</fullName>
    </submittedName>
</protein>
<evidence type="ECO:0000313" key="2">
    <source>
        <dbReference type="EMBL" id="GKX29053.1"/>
    </source>
</evidence>
<evidence type="ECO:0000313" key="3">
    <source>
        <dbReference type="Proteomes" id="UP001144256"/>
    </source>
</evidence>
<accession>A0A9W5YD57</accession>
<reference evidence="2" key="1">
    <citation type="submission" date="2022-06" db="EMBL/GenBank/DDBJ databases">
        <title>Vallitalea longa sp. nov., an anaerobic bacterium isolated from marine sediment.</title>
        <authorList>
            <person name="Hirano S."/>
            <person name="Terahara T."/>
            <person name="Mori K."/>
            <person name="Hamada M."/>
            <person name="Matsumoto R."/>
            <person name="Kobayashi T."/>
        </authorList>
    </citation>
    <scope>NUCLEOTIDE SEQUENCE</scope>
    <source>
        <strain evidence="2">SH18-1</strain>
    </source>
</reference>
<sequence>MNISEWTANRLKVLCKEKNITINKLATLSGITQSTLNSIIKGESKNPRLSTIKKICIGLNISINDFFDESFDELDID</sequence>
<comment type="caution">
    <text evidence="2">The sequence shown here is derived from an EMBL/GenBank/DDBJ whole genome shotgun (WGS) entry which is preliminary data.</text>
</comment>
<feature type="domain" description="HTH cro/C1-type" evidence="1">
    <location>
        <begin position="11"/>
        <end position="66"/>
    </location>
</feature>
<evidence type="ECO:0000259" key="1">
    <source>
        <dbReference type="PROSITE" id="PS50943"/>
    </source>
</evidence>
<keyword evidence="3" id="KW-1185">Reference proteome</keyword>